<dbReference type="AlphaFoldDB" id="A0A4X2L208"/>
<dbReference type="PANTHER" id="PTHR10743:SF0">
    <property type="entry name" value="PROTEIN RER1"/>
    <property type="match status" value="1"/>
</dbReference>
<dbReference type="GO" id="GO:0005783">
    <property type="term" value="C:endoplasmic reticulum"/>
    <property type="evidence" value="ECO:0007669"/>
    <property type="project" value="GOC"/>
</dbReference>
<proteinExistence type="inferred from homology"/>
<dbReference type="STRING" id="29139.ENSVURP00010015675"/>
<evidence type="ECO:0000256" key="4">
    <source>
        <dbReference type="ARBA" id="ARBA00014112"/>
    </source>
</evidence>
<reference evidence="11" key="1">
    <citation type="submission" date="2018-12" db="EMBL/GenBank/DDBJ databases">
        <authorList>
            <person name="Yazar S."/>
        </authorList>
    </citation>
    <scope>NUCLEOTIDE SEQUENCE [LARGE SCALE GENOMIC DNA]</scope>
</reference>
<dbReference type="PANTHER" id="PTHR10743">
    <property type="entry name" value="PROTEIN RER1"/>
    <property type="match status" value="1"/>
</dbReference>
<dbReference type="Proteomes" id="UP000314987">
    <property type="component" value="Unassembled WGS sequence"/>
</dbReference>
<comment type="function">
    <text evidence="1">Involved in the retrieval of endoplasmic reticulum membrane proteins from the early Golgi compartment.</text>
</comment>
<evidence type="ECO:0000256" key="2">
    <source>
        <dbReference type="ARBA" id="ARBA00004141"/>
    </source>
</evidence>
<dbReference type="GO" id="GO:0006621">
    <property type="term" value="P:protein retention in ER lumen"/>
    <property type="evidence" value="ECO:0007669"/>
    <property type="project" value="TreeGrafter"/>
</dbReference>
<keyword evidence="5 9" id="KW-0812">Transmembrane</keyword>
<keyword evidence="7 9" id="KW-0472">Membrane</keyword>
<dbReference type="Pfam" id="PF03248">
    <property type="entry name" value="Rer1"/>
    <property type="match status" value="1"/>
</dbReference>
<evidence type="ECO:0000313" key="10">
    <source>
        <dbReference type="Ensembl" id="ENSVURP00010015675.1"/>
    </source>
</evidence>
<evidence type="ECO:0000256" key="9">
    <source>
        <dbReference type="SAM" id="Phobius"/>
    </source>
</evidence>
<accession>A0A4X2L208</accession>
<dbReference type="InterPro" id="IPR004932">
    <property type="entry name" value="Rer1"/>
</dbReference>
<feature type="transmembrane region" description="Helical" evidence="9">
    <location>
        <begin position="54"/>
        <end position="73"/>
    </location>
</feature>
<dbReference type="GO" id="GO:0000139">
    <property type="term" value="C:Golgi membrane"/>
    <property type="evidence" value="ECO:0007669"/>
    <property type="project" value="TreeGrafter"/>
</dbReference>
<evidence type="ECO:0000256" key="1">
    <source>
        <dbReference type="ARBA" id="ARBA00003348"/>
    </source>
</evidence>
<evidence type="ECO:0000256" key="8">
    <source>
        <dbReference type="SAM" id="MobiDB-lite"/>
    </source>
</evidence>
<dbReference type="GO" id="GO:0006890">
    <property type="term" value="P:retrograde vesicle-mediated transport, Golgi to endoplasmic reticulum"/>
    <property type="evidence" value="ECO:0007669"/>
    <property type="project" value="TreeGrafter"/>
</dbReference>
<sequence>MALRGVHGLAPRGSASNRMKGNSVPGKLSVVCRLFARLGQIYQSWLDKSTPYKAVQWVVTLGLSFIYIIRVYLLQGWYIMTYTLGIYHFNLSWNFILSFERFQNINFGILSLNTSFSCSQRSSAVWAYT</sequence>
<reference evidence="10" key="2">
    <citation type="submission" date="2025-08" db="UniProtKB">
        <authorList>
            <consortium name="Ensembl"/>
        </authorList>
    </citation>
    <scope>IDENTIFICATION</scope>
</reference>
<feature type="region of interest" description="Disordered" evidence="8">
    <location>
        <begin position="1"/>
        <end position="22"/>
    </location>
</feature>
<comment type="subcellular location">
    <subcellularLocation>
        <location evidence="2">Membrane</location>
        <topology evidence="2">Multi-pass membrane protein</topology>
    </subcellularLocation>
</comment>
<comment type="similarity">
    <text evidence="3">Belongs to the RER1 family.</text>
</comment>
<organism evidence="10 11">
    <name type="scientific">Vombatus ursinus</name>
    <name type="common">Common wombat</name>
    <dbReference type="NCBI Taxonomy" id="29139"/>
    <lineage>
        <taxon>Eukaryota</taxon>
        <taxon>Metazoa</taxon>
        <taxon>Chordata</taxon>
        <taxon>Craniata</taxon>
        <taxon>Vertebrata</taxon>
        <taxon>Euteleostomi</taxon>
        <taxon>Mammalia</taxon>
        <taxon>Metatheria</taxon>
        <taxon>Diprotodontia</taxon>
        <taxon>Vombatidae</taxon>
        <taxon>Vombatus</taxon>
    </lineage>
</organism>
<dbReference type="Ensembl" id="ENSVURT00010017814.1">
    <property type="protein sequence ID" value="ENSVURP00010015675.1"/>
    <property type="gene ID" value="ENSVURG00010011998.1"/>
</dbReference>
<evidence type="ECO:0000313" key="11">
    <source>
        <dbReference type="Proteomes" id="UP000314987"/>
    </source>
</evidence>
<evidence type="ECO:0000256" key="6">
    <source>
        <dbReference type="ARBA" id="ARBA00022989"/>
    </source>
</evidence>
<name>A0A4X2L208_VOMUR</name>
<keyword evidence="11" id="KW-1185">Reference proteome</keyword>
<dbReference type="GeneTree" id="ENSGT00510000047137"/>
<reference evidence="10" key="3">
    <citation type="submission" date="2025-09" db="UniProtKB">
        <authorList>
            <consortium name="Ensembl"/>
        </authorList>
    </citation>
    <scope>IDENTIFICATION</scope>
</reference>
<evidence type="ECO:0000256" key="3">
    <source>
        <dbReference type="ARBA" id="ARBA00006070"/>
    </source>
</evidence>
<protein>
    <recommendedName>
        <fullName evidence="4">Protein RER1</fullName>
    </recommendedName>
</protein>
<evidence type="ECO:0000256" key="7">
    <source>
        <dbReference type="ARBA" id="ARBA00023136"/>
    </source>
</evidence>
<keyword evidence="6 9" id="KW-1133">Transmembrane helix</keyword>
<evidence type="ECO:0000256" key="5">
    <source>
        <dbReference type="ARBA" id="ARBA00022692"/>
    </source>
</evidence>